<keyword evidence="4" id="KW-1185">Reference proteome</keyword>
<dbReference type="InterPro" id="IPR036873">
    <property type="entry name" value="Rhodanese-like_dom_sf"/>
</dbReference>
<sequence length="841" mass="83272">MQALAQQVRLSSKAPLQSKAGAARHGKPSLSVSRGAVQSHAAPDISGSVVPLYYISDVEVAAPPPVVLDAVANAPAPAVLEAAAAFAEVLSTPSAVAESNAVAATVEKVAEAVSEAAAAAISAATDAVTNAADTAAEAVSSTAVGASDAIVDAMSAVTSVVASPAQTTATKQTLSLAAQRYAEMTSKAPKIASGSGGSSGGGAGFQTPSFSMPDLSGVQLPKFTAPDLSKLSVPDFPKLPVAAGEAGDFGISAPNIDFTKLEVPAAPAFDLPDIGGVAANVSSGAGAVAARVFAAASGALSGVTAAAGGAASSAAAAIDGATGGLLDELGQELSGIRSAVQSTASSAEAAVGSTVSSLETSVGDVARQVYDALPPQAQLVARDMGDVVYAFASHPTSSLVLAGLVGVPLGIKSYVDRYGGYSGDLSPQTVKELLNKEDVLVVDVRTEAERQESGVLDLRKGARFSAAVLPTDVVTFSTKWARESKAGERLGSTTTALLISRLKRIRTPLTKLVVMNNNDDLAARELARAVCAAGVMRVYVMTGGFQAWSAAGLGIVSGKTDYEASALVVLLDEIAEIAAVVGPKLREPAFLATTLATSSLAVYAAVNYHTTLRYFAIWGIFSTIYWRLSQYNSPQEFLEDVKSGALTVASSAAGAVSTAARTAASAATSKPPAVALVTATPAVTVAAAPPSPVIPAVPPPPPTEASAAALLAAMAAAGVAPQPPVVASTPSTAEPPATNTTSVPSVAVPVTGSVVPAEDPVLTAAPAALSDTTANTPVVAAAMAASAAVPPVLVSPTTNGNGKEAILEEAAPVGGNDGKVAVSVAASETGTHGSGESSSSE</sequence>
<proteinExistence type="predicted"/>
<organism evidence="3 4">
    <name type="scientific">Volvox africanus</name>
    <dbReference type="NCBI Taxonomy" id="51714"/>
    <lineage>
        <taxon>Eukaryota</taxon>
        <taxon>Viridiplantae</taxon>
        <taxon>Chlorophyta</taxon>
        <taxon>core chlorophytes</taxon>
        <taxon>Chlorophyceae</taxon>
        <taxon>CS clade</taxon>
        <taxon>Chlamydomonadales</taxon>
        <taxon>Volvocaceae</taxon>
        <taxon>Volvox</taxon>
    </lineage>
</organism>
<dbReference type="PANTHER" id="PTHR34209:SF1">
    <property type="entry name" value="CALCIUM SENSING RECEPTOR, CHLOROPLASTIC"/>
    <property type="match status" value="1"/>
</dbReference>
<evidence type="ECO:0000259" key="2">
    <source>
        <dbReference type="PROSITE" id="PS50206"/>
    </source>
</evidence>
<feature type="region of interest" description="Disordered" evidence="1">
    <location>
        <begin position="8"/>
        <end position="35"/>
    </location>
</feature>
<comment type="caution">
    <text evidence="3">The sequence shown here is derived from an EMBL/GenBank/DDBJ whole genome shotgun (WGS) entry which is preliminary data.</text>
</comment>
<dbReference type="InterPro" id="IPR001763">
    <property type="entry name" value="Rhodanese-like_dom"/>
</dbReference>
<protein>
    <recommendedName>
        <fullName evidence="2">Rhodanese domain-containing protein</fullName>
    </recommendedName>
</protein>
<dbReference type="PANTHER" id="PTHR34209">
    <property type="entry name" value="RHODANESE/CELL CYCLE CONTROL PHOSPHATASE SUPERFAMILY PROTEIN"/>
    <property type="match status" value="1"/>
</dbReference>
<evidence type="ECO:0000256" key="1">
    <source>
        <dbReference type="SAM" id="MobiDB-lite"/>
    </source>
</evidence>
<gene>
    <name evidence="3" type="ORF">VaNZ11_007023</name>
</gene>
<accession>A0ABQ5S227</accession>
<feature type="region of interest" description="Disordered" evidence="1">
    <location>
        <begin position="722"/>
        <end position="744"/>
    </location>
</feature>
<dbReference type="Gene3D" id="3.40.250.10">
    <property type="entry name" value="Rhodanese-like domain"/>
    <property type="match status" value="1"/>
</dbReference>
<dbReference type="InterPro" id="IPR044690">
    <property type="entry name" value="CAS_plant"/>
</dbReference>
<dbReference type="Proteomes" id="UP001165090">
    <property type="component" value="Unassembled WGS sequence"/>
</dbReference>
<dbReference type="Pfam" id="PF00581">
    <property type="entry name" value="Rhodanese"/>
    <property type="match status" value="1"/>
</dbReference>
<dbReference type="PROSITE" id="PS50206">
    <property type="entry name" value="RHODANESE_3"/>
    <property type="match status" value="1"/>
</dbReference>
<dbReference type="SUPFAM" id="SSF52821">
    <property type="entry name" value="Rhodanese/Cell cycle control phosphatase"/>
    <property type="match status" value="1"/>
</dbReference>
<evidence type="ECO:0000313" key="3">
    <source>
        <dbReference type="EMBL" id="GLI63901.1"/>
    </source>
</evidence>
<feature type="domain" description="Rhodanese" evidence="2">
    <location>
        <begin position="435"/>
        <end position="557"/>
    </location>
</feature>
<dbReference type="EMBL" id="BSDZ01000017">
    <property type="protein sequence ID" value="GLI63901.1"/>
    <property type="molecule type" value="Genomic_DNA"/>
</dbReference>
<evidence type="ECO:0000313" key="4">
    <source>
        <dbReference type="Proteomes" id="UP001165090"/>
    </source>
</evidence>
<reference evidence="3 4" key="1">
    <citation type="journal article" date="2023" name="IScience">
        <title>Expanded male sex-determining region conserved during the evolution of homothallism in the green alga Volvox.</title>
        <authorList>
            <person name="Yamamoto K."/>
            <person name="Matsuzaki R."/>
            <person name="Mahakham W."/>
            <person name="Heman W."/>
            <person name="Sekimoto H."/>
            <person name="Kawachi M."/>
            <person name="Minakuchi Y."/>
            <person name="Toyoda A."/>
            <person name="Nozaki H."/>
        </authorList>
    </citation>
    <scope>NUCLEOTIDE SEQUENCE [LARGE SCALE GENOMIC DNA]</scope>
    <source>
        <strain evidence="3 4">NIES-4468</strain>
    </source>
</reference>
<name>A0ABQ5S227_9CHLO</name>